<protein>
    <submittedName>
        <fullName evidence="2">Uncharacterized protein</fullName>
    </submittedName>
</protein>
<organism evidence="2">
    <name type="scientific">uncultured Thermomicrobiales bacterium</name>
    <dbReference type="NCBI Taxonomy" id="1645740"/>
    <lineage>
        <taxon>Bacteria</taxon>
        <taxon>Pseudomonadati</taxon>
        <taxon>Thermomicrobiota</taxon>
        <taxon>Thermomicrobia</taxon>
        <taxon>Thermomicrobiales</taxon>
        <taxon>environmental samples</taxon>
    </lineage>
</organism>
<proteinExistence type="predicted"/>
<dbReference type="AlphaFoldDB" id="A0A6J4V4D7"/>
<dbReference type="EMBL" id="CADCWG010000198">
    <property type="protein sequence ID" value="CAA9565070.1"/>
    <property type="molecule type" value="Genomic_DNA"/>
</dbReference>
<sequence length="119" mass="12563">MVEPVDEPVQCAGRRGRFGLSDEGEGGPSSPAATIDESSPSTRRRISRLLARALAPTRLLAREAGSAEHDRGGAQWPHVAAQVDTYDHCEGRGYIRPRASALTGGGAIGWRPTPSPPPP</sequence>
<feature type="region of interest" description="Disordered" evidence="1">
    <location>
        <begin position="1"/>
        <end position="44"/>
    </location>
</feature>
<evidence type="ECO:0000256" key="1">
    <source>
        <dbReference type="SAM" id="MobiDB-lite"/>
    </source>
</evidence>
<gene>
    <name evidence="2" type="ORF">AVDCRST_MAG49-2840</name>
</gene>
<name>A0A6J4V4D7_9BACT</name>
<evidence type="ECO:0000313" key="2">
    <source>
        <dbReference type="EMBL" id="CAA9565070.1"/>
    </source>
</evidence>
<feature type="region of interest" description="Disordered" evidence="1">
    <location>
        <begin position="100"/>
        <end position="119"/>
    </location>
</feature>
<reference evidence="2" key="1">
    <citation type="submission" date="2020-02" db="EMBL/GenBank/DDBJ databases">
        <authorList>
            <person name="Meier V. D."/>
        </authorList>
    </citation>
    <scope>NUCLEOTIDE SEQUENCE</scope>
    <source>
        <strain evidence="2">AVDCRST_MAG49</strain>
    </source>
</reference>
<accession>A0A6J4V4D7</accession>